<dbReference type="InterPro" id="IPR029787">
    <property type="entry name" value="Nucleotide_cyclase"/>
</dbReference>
<dbReference type="InterPro" id="IPR013655">
    <property type="entry name" value="PAS_fold_3"/>
</dbReference>
<feature type="domain" description="PAS" evidence="9">
    <location>
        <begin position="335"/>
        <end position="379"/>
    </location>
</feature>
<feature type="transmembrane region" description="Helical" evidence="8">
    <location>
        <begin position="157"/>
        <end position="183"/>
    </location>
</feature>
<dbReference type="GO" id="GO:0043709">
    <property type="term" value="P:cell adhesion involved in single-species biofilm formation"/>
    <property type="evidence" value="ECO:0007669"/>
    <property type="project" value="TreeGrafter"/>
</dbReference>
<feature type="domain" description="PAC" evidence="10">
    <location>
        <begin position="382"/>
        <end position="434"/>
    </location>
</feature>
<organism evidence="12 13">
    <name type="scientific">Sphingopyxis lindanitolerans</name>
    <dbReference type="NCBI Taxonomy" id="2054227"/>
    <lineage>
        <taxon>Bacteria</taxon>
        <taxon>Pseudomonadati</taxon>
        <taxon>Pseudomonadota</taxon>
        <taxon>Alphaproteobacteria</taxon>
        <taxon>Sphingomonadales</taxon>
        <taxon>Sphingomonadaceae</taxon>
        <taxon>Sphingopyxis</taxon>
    </lineage>
</organism>
<dbReference type="EC" id="2.7.7.65" evidence="2"/>
<accession>A0A2S8B6B4</accession>
<evidence type="ECO:0000256" key="6">
    <source>
        <dbReference type="ARBA" id="ARBA00023136"/>
    </source>
</evidence>
<dbReference type="SMART" id="SM00086">
    <property type="entry name" value="PAC"/>
    <property type="match status" value="1"/>
</dbReference>
<evidence type="ECO:0000313" key="13">
    <source>
        <dbReference type="Proteomes" id="UP000238954"/>
    </source>
</evidence>
<dbReference type="RefSeq" id="WP_105998135.1">
    <property type="nucleotide sequence ID" value="NZ_CM009578.1"/>
</dbReference>
<dbReference type="PANTHER" id="PTHR45138">
    <property type="entry name" value="REGULATORY COMPONENTS OF SENSORY TRANSDUCTION SYSTEM"/>
    <property type="match status" value="1"/>
</dbReference>
<evidence type="ECO:0000259" key="11">
    <source>
        <dbReference type="PROSITE" id="PS50887"/>
    </source>
</evidence>
<keyword evidence="5 8" id="KW-1133">Transmembrane helix</keyword>
<keyword evidence="6 8" id="KW-0472">Membrane</keyword>
<evidence type="ECO:0000256" key="5">
    <source>
        <dbReference type="ARBA" id="ARBA00022989"/>
    </source>
</evidence>
<dbReference type="Pfam" id="PF05231">
    <property type="entry name" value="MASE1"/>
    <property type="match status" value="1"/>
</dbReference>
<comment type="subcellular location">
    <subcellularLocation>
        <location evidence="1">Cell membrane</location>
        <topology evidence="1">Multi-pass membrane protein</topology>
    </subcellularLocation>
</comment>
<dbReference type="FunFam" id="3.30.70.270:FF:000001">
    <property type="entry name" value="Diguanylate cyclase domain protein"/>
    <property type="match status" value="1"/>
</dbReference>
<comment type="caution">
    <text evidence="12">The sequence shown here is derived from an EMBL/GenBank/DDBJ whole genome shotgun (WGS) entry which is preliminary data.</text>
</comment>
<sequence>MKRSLSPGVETAFWSLLTLAGYALLASLSLHATRGADNIAAIWPPSGYFLALLLLMPARARAASFIAMAVASIAANMLSGTSALVAAAFTVANVAEAGAALWLIRRRVPGDLSFMEPRAVANFCIAVLAAGALSASIAAALLGMLDAASLAGRGLDFFLSWLTTVTLGLLIVAPPIVMLARLIDSRALGNVPRATIAEAVALLIFAAALTVACFSQAHFPATFLPTVAVIAASYRLGPFGAAAGMLIVAIIASWMTGQGFGPVAAIEGSQKGKILFLQFYFITLLFTALPLAALLVVQRRLAKRLEQSNRWLLQAEAAALVGHWRVDLVRWTIQWSDQAYRVHGLEPGEMVGVDYSVEQYLSEDRAAVRAILRQAVQTGEPFEYQGRIVRADGAIRHVKSHGSIERGRGGRAVGIFGTVQDVTETVENARILEAARSAAERVANTDMLTGLPNRRHTLAFLDAALVGARDQGVPLAVAIFDIDHFKRINDDHGHAAGDEVIRRVARRARASLRDEDLVGRFGGEEFVCILQRSSAQAAEIVAERLRSAIEAEGRADEELPPATVSVGLAVYDGEGDIEALLHRADQALYLAKREGRNRLRMAA</sequence>
<dbReference type="InterPro" id="IPR000700">
    <property type="entry name" value="PAS-assoc_C"/>
</dbReference>
<gene>
    <name evidence="12" type="ORF">CVO77_04805</name>
</gene>
<name>A0A2S8B6B4_9SPHN</name>
<dbReference type="SMART" id="SM00267">
    <property type="entry name" value="GGDEF"/>
    <property type="match status" value="1"/>
</dbReference>
<dbReference type="CDD" id="cd01949">
    <property type="entry name" value="GGDEF"/>
    <property type="match status" value="1"/>
</dbReference>
<dbReference type="AlphaFoldDB" id="A0A2S8B6B4"/>
<feature type="transmembrane region" description="Helical" evidence="8">
    <location>
        <begin position="84"/>
        <end position="104"/>
    </location>
</feature>
<dbReference type="Gene3D" id="3.30.70.270">
    <property type="match status" value="1"/>
</dbReference>
<dbReference type="InterPro" id="IPR035965">
    <property type="entry name" value="PAS-like_dom_sf"/>
</dbReference>
<feature type="domain" description="GGDEF" evidence="11">
    <location>
        <begin position="473"/>
        <end position="603"/>
    </location>
</feature>
<evidence type="ECO:0000256" key="4">
    <source>
        <dbReference type="ARBA" id="ARBA00022692"/>
    </source>
</evidence>
<dbReference type="GO" id="GO:1902201">
    <property type="term" value="P:negative regulation of bacterial-type flagellum-dependent cell motility"/>
    <property type="evidence" value="ECO:0007669"/>
    <property type="project" value="TreeGrafter"/>
</dbReference>
<dbReference type="Proteomes" id="UP000238954">
    <property type="component" value="Chromosome"/>
</dbReference>
<dbReference type="PROSITE" id="PS50113">
    <property type="entry name" value="PAC"/>
    <property type="match status" value="1"/>
</dbReference>
<dbReference type="Pfam" id="PF08447">
    <property type="entry name" value="PAS_3"/>
    <property type="match status" value="1"/>
</dbReference>
<evidence type="ECO:0000313" key="12">
    <source>
        <dbReference type="EMBL" id="PQM27873.1"/>
    </source>
</evidence>
<dbReference type="InterPro" id="IPR050469">
    <property type="entry name" value="Diguanylate_Cyclase"/>
</dbReference>
<dbReference type="EMBL" id="PHFW01000002">
    <property type="protein sequence ID" value="PQM27873.1"/>
    <property type="molecule type" value="Genomic_DNA"/>
</dbReference>
<keyword evidence="13" id="KW-1185">Reference proteome</keyword>
<proteinExistence type="predicted"/>
<dbReference type="PANTHER" id="PTHR45138:SF9">
    <property type="entry name" value="DIGUANYLATE CYCLASE DGCM-RELATED"/>
    <property type="match status" value="1"/>
</dbReference>
<evidence type="ECO:0000256" key="1">
    <source>
        <dbReference type="ARBA" id="ARBA00004651"/>
    </source>
</evidence>
<keyword evidence="3" id="KW-1003">Cell membrane</keyword>
<evidence type="ECO:0000256" key="8">
    <source>
        <dbReference type="SAM" id="Phobius"/>
    </source>
</evidence>
<dbReference type="NCBIfam" id="TIGR00229">
    <property type="entry name" value="sensory_box"/>
    <property type="match status" value="1"/>
</dbReference>
<evidence type="ECO:0000259" key="10">
    <source>
        <dbReference type="PROSITE" id="PS50113"/>
    </source>
</evidence>
<evidence type="ECO:0000256" key="7">
    <source>
        <dbReference type="ARBA" id="ARBA00034247"/>
    </source>
</evidence>
<feature type="transmembrane region" description="Helical" evidence="8">
    <location>
        <begin position="195"/>
        <end position="219"/>
    </location>
</feature>
<dbReference type="Gene3D" id="3.30.450.20">
    <property type="entry name" value="PAS domain"/>
    <property type="match status" value="1"/>
</dbReference>
<dbReference type="SUPFAM" id="SSF55785">
    <property type="entry name" value="PYP-like sensor domain (PAS domain)"/>
    <property type="match status" value="1"/>
</dbReference>
<dbReference type="InterPro" id="IPR001610">
    <property type="entry name" value="PAC"/>
</dbReference>
<dbReference type="InterPro" id="IPR007895">
    <property type="entry name" value="MASE1"/>
</dbReference>
<dbReference type="PROSITE" id="PS50112">
    <property type="entry name" value="PAS"/>
    <property type="match status" value="1"/>
</dbReference>
<dbReference type="PROSITE" id="PS50887">
    <property type="entry name" value="GGDEF"/>
    <property type="match status" value="1"/>
</dbReference>
<evidence type="ECO:0000256" key="2">
    <source>
        <dbReference type="ARBA" id="ARBA00012528"/>
    </source>
</evidence>
<dbReference type="Gene3D" id="2.10.70.100">
    <property type="match status" value="1"/>
</dbReference>
<evidence type="ECO:0000256" key="3">
    <source>
        <dbReference type="ARBA" id="ARBA00022475"/>
    </source>
</evidence>
<evidence type="ECO:0000259" key="9">
    <source>
        <dbReference type="PROSITE" id="PS50112"/>
    </source>
</evidence>
<dbReference type="InterPro" id="IPR043128">
    <property type="entry name" value="Rev_trsase/Diguanyl_cyclase"/>
</dbReference>
<dbReference type="InterPro" id="IPR000014">
    <property type="entry name" value="PAS"/>
</dbReference>
<dbReference type="NCBIfam" id="TIGR00254">
    <property type="entry name" value="GGDEF"/>
    <property type="match status" value="1"/>
</dbReference>
<dbReference type="GO" id="GO:0052621">
    <property type="term" value="F:diguanylate cyclase activity"/>
    <property type="evidence" value="ECO:0007669"/>
    <property type="project" value="UniProtKB-EC"/>
</dbReference>
<dbReference type="GO" id="GO:0005886">
    <property type="term" value="C:plasma membrane"/>
    <property type="evidence" value="ECO:0007669"/>
    <property type="project" value="UniProtKB-SubCell"/>
</dbReference>
<dbReference type="OrthoDB" id="9812260at2"/>
<feature type="transmembrane region" description="Helical" evidence="8">
    <location>
        <begin position="12"/>
        <end position="32"/>
    </location>
</feature>
<feature type="transmembrane region" description="Helical" evidence="8">
    <location>
        <begin position="239"/>
        <end position="263"/>
    </location>
</feature>
<reference evidence="13" key="1">
    <citation type="submission" date="2017-11" db="EMBL/GenBank/DDBJ databases">
        <title>The complete genome sequence of Sphingopyxis pomeranensis sp. nov. strain WS5A3p.</title>
        <authorList>
            <person name="Kaminski M.A."/>
        </authorList>
    </citation>
    <scope>NUCLEOTIDE SEQUENCE [LARGE SCALE GENOMIC DNA]</scope>
    <source>
        <strain evidence="13">WS5A3p</strain>
    </source>
</reference>
<dbReference type="SUPFAM" id="SSF55073">
    <property type="entry name" value="Nucleotide cyclase"/>
    <property type="match status" value="1"/>
</dbReference>
<feature type="transmembrane region" description="Helical" evidence="8">
    <location>
        <begin position="125"/>
        <end position="145"/>
    </location>
</feature>
<dbReference type="Pfam" id="PF00990">
    <property type="entry name" value="GGDEF"/>
    <property type="match status" value="1"/>
</dbReference>
<dbReference type="InterPro" id="IPR000160">
    <property type="entry name" value="GGDEF_dom"/>
</dbReference>
<keyword evidence="4 8" id="KW-0812">Transmembrane</keyword>
<feature type="transmembrane region" description="Helical" evidence="8">
    <location>
        <begin position="38"/>
        <end position="55"/>
    </location>
</feature>
<comment type="catalytic activity">
    <reaction evidence="7">
        <text>2 GTP = 3',3'-c-di-GMP + 2 diphosphate</text>
        <dbReference type="Rhea" id="RHEA:24898"/>
        <dbReference type="ChEBI" id="CHEBI:33019"/>
        <dbReference type="ChEBI" id="CHEBI:37565"/>
        <dbReference type="ChEBI" id="CHEBI:58805"/>
        <dbReference type="EC" id="2.7.7.65"/>
    </reaction>
</comment>
<protein>
    <recommendedName>
        <fullName evidence="2">diguanylate cyclase</fullName>
        <ecNumber evidence="2">2.7.7.65</ecNumber>
    </recommendedName>
</protein>
<feature type="transmembrane region" description="Helical" evidence="8">
    <location>
        <begin position="275"/>
        <end position="297"/>
    </location>
</feature>